<dbReference type="NCBIfam" id="TIGR00095">
    <property type="entry name" value="16S rRNA (guanine(966)-N(2))-methyltransferase RsmD"/>
    <property type="match status" value="1"/>
</dbReference>
<dbReference type="PIRSF" id="PIRSF004553">
    <property type="entry name" value="CHP00095"/>
    <property type="match status" value="1"/>
</dbReference>
<feature type="compositionally biased region" description="Basic residues" evidence="9">
    <location>
        <begin position="11"/>
        <end position="20"/>
    </location>
</feature>
<evidence type="ECO:0000256" key="4">
    <source>
        <dbReference type="ARBA" id="ARBA00013682"/>
    </source>
</evidence>
<evidence type="ECO:0000256" key="2">
    <source>
        <dbReference type="ARBA" id="ARBA00005269"/>
    </source>
</evidence>
<reference evidence="11" key="1">
    <citation type="submission" date="2016-10" db="EMBL/GenBank/DDBJ databases">
        <authorList>
            <person name="Varghese N."/>
        </authorList>
    </citation>
    <scope>NUCLEOTIDE SEQUENCE [LARGE SCALE GENOMIC DNA]</scope>
    <source>
        <strain evidence="11">HL 19</strain>
    </source>
</reference>
<dbReference type="InterPro" id="IPR004398">
    <property type="entry name" value="RNA_MeTrfase_RsmD"/>
</dbReference>
<comment type="catalytic activity">
    <reaction evidence="7 8">
        <text>guanosine(966) in 16S rRNA + S-adenosyl-L-methionine = N(2)-methylguanosine(966) in 16S rRNA + S-adenosyl-L-homocysteine + H(+)</text>
        <dbReference type="Rhea" id="RHEA:23548"/>
        <dbReference type="Rhea" id="RHEA-COMP:10211"/>
        <dbReference type="Rhea" id="RHEA-COMP:10212"/>
        <dbReference type="ChEBI" id="CHEBI:15378"/>
        <dbReference type="ChEBI" id="CHEBI:57856"/>
        <dbReference type="ChEBI" id="CHEBI:59789"/>
        <dbReference type="ChEBI" id="CHEBI:74269"/>
        <dbReference type="ChEBI" id="CHEBI:74481"/>
        <dbReference type="EC" id="2.1.1.171"/>
    </reaction>
</comment>
<dbReference type="GO" id="GO:0003676">
    <property type="term" value="F:nucleic acid binding"/>
    <property type="evidence" value="ECO:0007669"/>
    <property type="project" value="InterPro"/>
</dbReference>
<evidence type="ECO:0000313" key="11">
    <source>
        <dbReference type="Proteomes" id="UP000183104"/>
    </source>
</evidence>
<keyword evidence="6 8" id="KW-0808">Transferase</keyword>
<proteinExistence type="inferred from homology"/>
<organism evidence="10 11">
    <name type="scientific">Thiohalorhabdus denitrificans</name>
    <dbReference type="NCBI Taxonomy" id="381306"/>
    <lineage>
        <taxon>Bacteria</taxon>
        <taxon>Pseudomonadati</taxon>
        <taxon>Pseudomonadota</taxon>
        <taxon>Gammaproteobacteria</taxon>
        <taxon>Thiohalorhabdales</taxon>
        <taxon>Thiohalorhabdaceae</taxon>
        <taxon>Thiohalorhabdus</taxon>
    </lineage>
</organism>
<dbReference type="RefSeq" id="WP_054966468.1">
    <property type="nucleotide sequence ID" value="NZ_FMUN01000002.1"/>
</dbReference>
<dbReference type="Proteomes" id="UP000183104">
    <property type="component" value="Unassembled WGS sequence"/>
</dbReference>
<dbReference type="GO" id="GO:0052913">
    <property type="term" value="F:16S rRNA (guanine(966)-N(2))-methyltransferase activity"/>
    <property type="evidence" value="ECO:0007669"/>
    <property type="project" value="UniProtKB-EC"/>
</dbReference>
<dbReference type="EMBL" id="FMUN01000002">
    <property type="protein sequence ID" value="SCY01222.1"/>
    <property type="molecule type" value="Genomic_DNA"/>
</dbReference>
<dbReference type="PANTHER" id="PTHR43542:SF1">
    <property type="entry name" value="METHYLTRANSFERASE"/>
    <property type="match status" value="1"/>
</dbReference>
<dbReference type="PATRIC" id="fig|381306.5.peg.742"/>
<dbReference type="InterPro" id="IPR029063">
    <property type="entry name" value="SAM-dependent_MTases_sf"/>
</dbReference>
<feature type="region of interest" description="Disordered" evidence="9">
    <location>
        <begin position="1"/>
        <end position="20"/>
    </location>
</feature>
<name>A0A0P9EAZ6_9GAMM</name>
<evidence type="ECO:0000256" key="7">
    <source>
        <dbReference type="ARBA" id="ARBA00048326"/>
    </source>
</evidence>
<evidence type="ECO:0000256" key="8">
    <source>
        <dbReference type="PIRNR" id="PIRNR004553"/>
    </source>
</evidence>
<comment type="similarity">
    <text evidence="2 8">Belongs to the methyltransferase superfamily. RsmD family.</text>
</comment>
<dbReference type="STRING" id="381306.AN478_09970"/>
<keyword evidence="8" id="KW-0949">S-adenosyl-L-methionine</keyword>
<dbReference type="AlphaFoldDB" id="A0A0P9EAZ6"/>
<evidence type="ECO:0000256" key="5">
    <source>
        <dbReference type="ARBA" id="ARBA00022603"/>
    </source>
</evidence>
<evidence type="ECO:0000256" key="9">
    <source>
        <dbReference type="SAM" id="MobiDB-lite"/>
    </source>
</evidence>
<dbReference type="PROSITE" id="PS00092">
    <property type="entry name" value="N6_MTASE"/>
    <property type="match status" value="1"/>
</dbReference>
<dbReference type="SUPFAM" id="SSF53335">
    <property type="entry name" value="S-adenosyl-L-methionine-dependent methyltransferases"/>
    <property type="match status" value="1"/>
</dbReference>
<evidence type="ECO:0000256" key="1">
    <source>
        <dbReference type="ARBA" id="ARBA00002649"/>
    </source>
</evidence>
<keyword evidence="8" id="KW-0698">rRNA processing</keyword>
<evidence type="ECO:0000313" key="10">
    <source>
        <dbReference type="EMBL" id="SCY01222.1"/>
    </source>
</evidence>
<comment type="function">
    <text evidence="1 8">Specifically methylates the guanine in position 966 of 16S rRNA in the assembled 30S particle.</text>
</comment>
<protein>
    <recommendedName>
        <fullName evidence="4 8">Ribosomal RNA small subunit methyltransferase D</fullName>
        <ecNumber evidence="3 8">2.1.1.171</ecNumber>
    </recommendedName>
</protein>
<keyword evidence="5 8" id="KW-0489">Methyltransferase</keyword>
<gene>
    <name evidence="10" type="ORF">SAMN05661077_1043</name>
</gene>
<dbReference type="Pfam" id="PF03602">
    <property type="entry name" value="Cons_hypoth95"/>
    <property type="match status" value="1"/>
</dbReference>
<dbReference type="CDD" id="cd02440">
    <property type="entry name" value="AdoMet_MTases"/>
    <property type="match status" value="1"/>
</dbReference>
<dbReference type="InterPro" id="IPR002052">
    <property type="entry name" value="DNA_methylase_N6_adenine_CS"/>
</dbReference>
<keyword evidence="11" id="KW-1185">Reference proteome</keyword>
<accession>A0A0P9EAZ6</accession>
<sequence>MRVIGGQAKGRSLRVPRGKGVRPTADRVRETLFNWLQGEVEGSVALDLFAGSGALGIEALSRGADHATFVESARPAQAALRENLALFGEDPRIRVLSASAWRFLDGAAERPFDLVFLDPPFGHGWASRAAATLEEGGWLAPEARIFLEVGGDEDPPEVPAGWRDDRRGTCGESAFHLYRREG</sequence>
<dbReference type="OrthoDB" id="9803017at2"/>
<evidence type="ECO:0000256" key="3">
    <source>
        <dbReference type="ARBA" id="ARBA00012141"/>
    </source>
</evidence>
<evidence type="ECO:0000256" key="6">
    <source>
        <dbReference type="ARBA" id="ARBA00022679"/>
    </source>
</evidence>
<dbReference type="Gene3D" id="3.40.50.150">
    <property type="entry name" value="Vaccinia Virus protein VP39"/>
    <property type="match status" value="1"/>
</dbReference>
<dbReference type="EC" id="2.1.1.171" evidence="3 8"/>
<dbReference type="PANTHER" id="PTHR43542">
    <property type="entry name" value="METHYLTRANSFERASE"/>
    <property type="match status" value="1"/>
</dbReference>